<dbReference type="GO" id="GO:0005634">
    <property type="term" value="C:nucleus"/>
    <property type="evidence" value="ECO:0007669"/>
    <property type="project" value="UniProtKB-SubCell"/>
</dbReference>
<dbReference type="Pfam" id="PF11951">
    <property type="entry name" value="Fungal_trans_2"/>
    <property type="match status" value="1"/>
</dbReference>
<dbReference type="SMART" id="SM00066">
    <property type="entry name" value="GAL4"/>
    <property type="match status" value="1"/>
</dbReference>
<dbReference type="Proteomes" id="UP000664132">
    <property type="component" value="Unassembled WGS sequence"/>
</dbReference>
<dbReference type="GO" id="GO:0000976">
    <property type="term" value="F:transcription cis-regulatory region binding"/>
    <property type="evidence" value="ECO:0007669"/>
    <property type="project" value="TreeGrafter"/>
</dbReference>
<dbReference type="Pfam" id="PF00172">
    <property type="entry name" value="Zn_clus"/>
    <property type="match status" value="1"/>
</dbReference>
<dbReference type="InterPro" id="IPR001138">
    <property type="entry name" value="Zn2Cys6_DnaBD"/>
</dbReference>
<dbReference type="InterPro" id="IPR036864">
    <property type="entry name" value="Zn2-C6_fun-type_DNA-bd_sf"/>
</dbReference>
<name>A0A8H8BWX1_9HELO</name>
<dbReference type="SUPFAM" id="SSF57701">
    <property type="entry name" value="Zn2/Cys6 DNA-binding domain"/>
    <property type="match status" value="1"/>
</dbReference>
<dbReference type="GO" id="GO:0008270">
    <property type="term" value="F:zinc ion binding"/>
    <property type="evidence" value="ECO:0007669"/>
    <property type="project" value="InterPro"/>
</dbReference>
<proteinExistence type="predicted"/>
<feature type="region of interest" description="Disordered" evidence="3">
    <location>
        <begin position="99"/>
        <end position="147"/>
    </location>
</feature>
<keyword evidence="2" id="KW-0539">Nucleus</keyword>
<feature type="compositionally biased region" description="Polar residues" evidence="3">
    <location>
        <begin position="176"/>
        <end position="193"/>
    </location>
</feature>
<dbReference type="PANTHER" id="PTHR37534:SF49">
    <property type="entry name" value="LYSINE BIOSYNTHESIS REGULATORY PROTEIN LYS14"/>
    <property type="match status" value="1"/>
</dbReference>
<evidence type="ECO:0000313" key="6">
    <source>
        <dbReference type="Proteomes" id="UP000664132"/>
    </source>
</evidence>
<feature type="region of interest" description="Disordered" evidence="3">
    <location>
        <begin position="1"/>
        <end position="52"/>
    </location>
</feature>
<dbReference type="InterPro" id="IPR021858">
    <property type="entry name" value="Fun_TF"/>
</dbReference>
<dbReference type="PANTHER" id="PTHR37534">
    <property type="entry name" value="TRANSCRIPTIONAL ACTIVATOR PROTEIN UGA3"/>
    <property type="match status" value="1"/>
</dbReference>
<protein>
    <recommendedName>
        <fullName evidence="4">Zn(2)-C6 fungal-type domain-containing protein</fullName>
    </recommendedName>
</protein>
<dbReference type="OrthoDB" id="3598904at2759"/>
<feature type="compositionally biased region" description="Basic and acidic residues" evidence="3">
    <location>
        <begin position="136"/>
        <end position="147"/>
    </location>
</feature>
<dbReference type="CDD" id="cd00067">
    <property type="entry name" value="GAL4"/>
    <property type="match status" value="1"/>
</dbReference>
<sequence length="690" mass="78191">MQGGRRAEPRLPFIAPRQQVPPSSPQPGFTSSSNGPAEGRRSRIPPRSKSGCWTCRTRKVKCDEGRPQCGQCQRLGHTCDYNPRVSFKDDTPRILERTQQVTTTGSHVWDPSAQDQEPRARVSEDVLPPFSTLTTDDERERKAESRDPGTFVVVANLTSFADLPEYRDESLGSLRRGSTYSEGDTDGQTSLSGSIAEESDDPNVVILKTFEDPFRRAPTPLPYRPSAALVSPTISLSSSYQQTLPRRDSSYINSTQVSLLDAARQGGKDAELLHHYRTKISPKIIGIWNAQGDEDLFEAQARGYPPLFHAMMALSALSIAHKKGSHDAHALEHYQQVIPALQTTVQSSQDSYSDGALLTHLVLLFYEIAARESNMWQHHCDQLLRIISMRRQAQSVDHFDFIIWMIYCIDVYALLSASGTGMFVEVVLKQNMLPLPERCLLPDREGQPQVIYPEERAYFPGIISINQEIVLIALQAGRLGRALRAEANQRHFGGASHIHDDNYHMERYNRIQSLHQGLRDLRIKWISQFPHYWTWLRAPENLPPRVFEWVEHSYLLFRVCILYTHSSMYSGQLNDPEPDTEAQINACCAEILHAVSIILSKERFDVRFIVLPLFMAGFCTRNPVEKDTALRFMIEVEKHGYGGSTDSARRLLQNIYEKQHIAVMQTGNANSVDWIDEMEQIGNRLIIYGL</sequence>
<evidence type="ECO:0000313" key="5">
    <source>
        <dbReference type="EMBL" id="KAG4426683.1"/>
    </source>
</evidence>
<dbReference type="Gene3D" id="4.10.240.10">
    <property type="entry name" value="Zn(2)-C6 fungal-type DNA-binding domain"/>
    <property type="match status" value="1"/>
</dbReference>
<dbReference type="PROSITE" id="PS00463">
    <property type="entry name" value="ZN2_CY6_FUNGAL_1"/>
    <property type="match status" value="1"/>
</dbReference>
<dbReference type="GO" id="GO:0000981">
    <property type="term" value="F:DNA-binding transcription factor activity, RNA polymerase II-specific"/>
    <property type="evidence" value="ECO:0007669"/>
    <property type="project" value="InterPro"/>
</dbReference>
<feature type="domain" description="Zn(2)-C6 fungal-type" evidence="4">
    <location>
        <begin position="51"/>
        <end position="81"/>
    </location>
</feature>
<dbReference type="EMBL" id="JAFJYH010000001">
    <property type="protein sequence ID" value="KAG4426683.1"/>
    <property type="molecule type" value="Genomic_DNA"/>
</dbReference>
<dbReference type="PROSITE" id="PS50048">
    <property type="entry name" value="ZN2_CY6_FUNGAL_2"/>
    <property type="match status" value="1"/>
</dbReference>
<evidence type="ECO:0000259" key="4">
    <source>
        <dbReference type="PROSITE" id="PS50048"/>
    </source>
</evidence>
<feature type="region of interest" description="Disordered" evidence="3">
    <location>
        <begin position="171"/>
        <end position="198"/>
    </location>
</feature>
<gene>
    <name evidence="5" type="ORF">IFR04_000114</name>
</gene>
<keyword evidence="6" id="KW-1185">Reference proteome</keyword>
<evidence type="ECO:0000256" key="2">
    <source>
        <dbReference type="ARBA" id="ARBA00023242"/>
    </source>
</evidence>
<organism evidence="5 6">
    <name type="scientific">Cadophora malorum</name>
    <dbReference type="NCBI Taxonomy" id="108018"/>
    <lineage>
        <taxon>Eukaryota</taxon>
        <taxon>Fungi</taxon>
        <taxon>Dikarya</taxon>
        <taxon>Ascomycota</taxon>
        <taxon>Pezizomycotina</taxon>
        <taxon>Leotiomycetes</taxon>
        <taxon>Helotiales</taxon>
        <taxon>Ploettnerulaceae</taxon>
        <taxon>Cadophora</taxon>
    </lineage>
</organism>
<evidence type="ECO:0000256" key="3">
    <source>
        <dbReference type="SAM" id="MobiDB-lite"/>
    </source>
</evidence>
<dbReference type="GO" id="GO:0045944">
    <property type="term" value="P:positive regulation of transcription by RNA polymerase II"/>
    <property type="evidence" value="ECO:0007669"/>
    <property type="project" value="TreeGrafter"/>
</dbReference>
<dbReference type="AlphaFoldDB" id="A0A8H8BWX1"/>
<comment type="caution">
    <text evidence="5">The sequence shown here is derived from an EMBL/GenBank/DDBJ whole genome shotgun (WGS) entry which is preliminary data.</text>
</comment>
<reference evidence="5" key="1">
    <citation type="submission" date="2021-02" db="EMBL/GenBank/DDBJ databases">
        <title>Genome sequence Cadophora malorum strain M34.</title>
        <authorList>
            <person name="Stefanovic E."/>
            <person name="Vu D."/>
            <person name="Scully C."/>
            <person name="Dijksterhuis J."/>
            <person name="Roader J."/>
            <person name="Houbraken J."/>
        </authorList>
    </citation>
    <scope>NUCLEOTIDE SEQUENCE</scope>
    <source>
        <strain evidence="5">M34</strain>
    </source>
</reference>
<comment type="subcellular location">
    <subcellularLocation>
        <location evidence="1">Nucleus</location>
    </subcellularLocation>
</comment>
<dbReference type="CDD" id="cd12148">
    <property type="entry name" value="fungal_TF_MHR"/>
    <property type="match status" value="1"/>
</dbReference>
<evidence type="ECO:0000256" key="1">
    <source>
        <dbReference type="ARBA" id="ARBA00004123"/>
    </source>
</evidence>
<accession>A0A8H8BWX1</accession>